<dbReference type="Gene3D" id="1.20.120.790">
    <property type="entry name" value="Heat shock protein 90, C-terminal domain"/>
    <property type="match status" value="1"/>
</dbReference>
<evidence type="ECO:0000256" key="3">
    <source>
        <dbReference type="ARBA" id="ARBA00022490"/>
    </source>
</evidence>
<feature type="binding site" evidence="7">
    <location>
        <position position="33"/>
    </location>
    <ligand>
        <name>ATP</name>
        <dbReference type="ChEBI" id="CHEBI:30616"/>
    </ligand>
</feature>
<keyword evidence="4 7" id="KW-0547">Nucleotide-binding</keyword>
<feature type="binding site" evidence="7">
    <location>
        <position position="171"/>
    </location>
    <ligand>
        <name>ATP</name>
        <dbReference type="ChEBI" id="CHEBI:30616"/>
    </ligand>
</feature>
<dbReference type="InterPro" id="IPR037196">
    <property type="entry name" value="HSP90_C"/>
</dbReference>
<proteinExistence type="inferred from homology"/>
<feature type="region of interest" description="Disordered" evidence="9">
    <location>
        <begin position="679"/>
        <end position="702"/>
    </location>
</feature>
<dbReference type="FunFam" id="3.30.565.10:FF:000001">
    <property type="entry name" value="Heat shock protein HSP 90-alpha"/>
    <property type="match status" value="1"/>
</dbReference>
<gene>
    <name evidence="12" type="ORF">GcC1_052030</name>
    <name evidence="11" type="ORF">GcM3_217022</name>
</gene>
<evidence type="ECO:0000256" key="8">
    <source>
        <dbReference type="SAM" id="Coils"/>
    </source>
</evidence>
<evidence type="ECO:0000313" key="12">
    <source>
        <dbReference type="EMBL" id="RKF78814.1"/>
    </source>
</evidence>
<dbReference type="SUPFAM" id="SSF110942">
    <property type="entry name" value="HSP90 C-terminal domain"/>
    <property type="match status" value="1"/>
</dbReference>
<dbReference type="Pfam" id="PF13589">
    <property type="entry name" value="HATPase_c_3"/>
    <property type="match status" value="1"/>
</dbReference>
<reference evidence="13 14" key="1">
    <citation type="journal article" date="2018" name="BMC Genomics">
        <title>Comparative genome analyses reveal sequence features reflecting distinct modes of host-adaptation between dicot and monocot powdery mildew.</title>
        <authorList>
            <person name="Wu Y."/>
            <person name="Ma X."/>
            <person name="Pan Z."/>
            <person name="Kale S.D."/>
            <person name="Song Y."/>
            <person name="King H."/>
            <person name="Zhang Q."/>
            <person name="Presley C."/>
            <person name="Deng X."/>
            <person name="Wei C.I."/>
            <person name="Xiao S."/>
        </authorList>
    </citation>
    <scope>NUCLEOTIDE SEQUENCE [LARGE SCALE GENOMIC DNA]</scope>
    <source>
        <strain evidence="12">UCSC1</strain>
        <strain evidence="11">UMSG3</strain>
    </source>
</reference>
<keyword evidence="3" id="KW-0963">Cytoplasm</keyword>
<keyword evidence="13" id="KW-1185">Reference proteome</keyword>
<dbReference type="InterPro" id="IPR036890">
    <property type="entry name" value="HATPase_C_sf"/>
</dbReference>
<feature type="domain" description="Histidine kinase/HSP90-like ATPase" evidence="10">
    <location>
        <begin position="26"/>
        <end position="181"/>
    </location>
</feature>
<feature type="coiled-coil region" evidence="8">
    <location>
        <begin position="520"/>
        <end position="555"/>
    </location>
</feature>
<evidence type="ECO:0000256" key="2">
    <source>
        <dbReference type="ARBA" id="ARBA00008239"/>
    </source>
</evidence>
<dbReference type="Proteomes" id="UP000283383">
    <property type="component" value="Unassembled WGS sequence"/>
</dbReference>
<comment type="similarity">
    <text evidence="2">Belongs to the heat shock protein 90 family.</text>
</comment>
<dbReference type="PIRSF" id="PIRSF002583">
    <property type="entry name" value="Hsp90"/>
    <property type="match status" value="1"/>
</dbReference>
<evidence type="ECO:0000259" key="10">
    <source>
        <dbReference type="SMART" id="SM00387"/>
    </source>
</evidence>
<dbReference type="OrthoDB" id="28737at2759"/>
<evidence type="ECO:0000256" key="1">
    <source>
        <dbReference type="ARBA" id="ARBA00004496"/>
    </source>
</evidence>
<protein>
    <submittedName>
        <fullName evidence="12">Heat shock protein 90-like protein</fullName>
    </submittedName>
</protein>
<evidence type="ECO:0000256" key="4">
    <source>
        <dbReference type="ARBA" id="ARBA00022741"/>
    </source>
</evidence>
<dbReference type="Pfam" id="PF00183">
    <property type="entry name" value="HSP90"/>
    <property type="match status" value="1"/>
</dbReference>
<feature type="compositionally biased region" description="Acidic residues" evidence="9">
    <location>
        <begin position="215"/>
        <end position="232"/>
    </location>
</feature>
<dbReference type="FunFam" id="3.30.230.80:FF:000001">
    <property type="entry name" value="Heat shock protein 90 alpha"/>
    <property type="match status" value="1"/>
</dbReference>
<evidence type="ECO:0000256" key="5">
    <source>
        <dbReference type="ARBA" id="ARBA00022840"/>
    </source>
</evidence>
<dbReference type="InterPro" id="IPR020575">
    <property type="entry name" value="Hsp90_N"/>
</dbReference>
<evidence type="ECO:0000313" key="11">
    <source>
        <dbReference type="EMBL" id="RKF53553.1"/>
    </source>
</evidence>
<feature type="binding site" evidence="7">
    <location>
        <begin position="119"/>
        <end position="124"/>
    </location>
    <ligand>
        <name>ATP</name>
        <dbReference type="ChEBI" id="CHEBI:30616"/>
    </ligand>
</feature>
<dbReference type="InterPro" id="IPR001404">
    <property type="entry name" value="Hsp90_fam"/>
</dbReference>
<accession>A0A420IW95</accession>
<evidence type="ECO:0000313" key="14">
    <source>
        <dbReference type="Proteomes" id="UP000285405"/>
    </source>
</evidence>
<sequence length="702" mass="79923">MSGETFEFQAEISQLLSLIINTVYSNKEIFLRELVSNCSDALDKIRYESLSDSSKLDSGKDLRIDIIPNKEEKTLTIRDTGIGMTKADLINNLGTIARSGTKQFMEALTAGADISMIGQFGVGFYSAYLVADRVTVVSKSNDDEQFVWESSAGGTFTLTPDTEGEALGRGTKIILHLKEEQQDYLNESKIKEVIKKHSEFISYPIYLHVTKEVETEVPDEEETKEVKEDESEEKTAKIEEVNDDEDETKKKTKKVKEIKTEQEELNKQKPIWTRNPTDITSEEYGAFYKSLSNDWEDHLAVKHFSVEGQLEFRAILFVPKRAPFDLFETKKTKNNIKLYVRRVFITDDATDLIPEWLSFVKGVVDSEDLPLNLSRETLQQNKIMKVIKKNIVKKVLELFQEIAEDKEQFDKFYTAFSKNIKLGIHEDSQNRASLAKLLRFNSTKSGDDQTSLSDYITRMPEHQKNMYFITGESLKAVSKSPFLDSLREKNFEVLFLVDPIDEYAMTQLKEYEGKKLVDITKDFELEETEEEKKVREAEEKEYESLAKALKNVLGDKVEKVVVSHKLLGSPCAIRTGQFGWSANMERIMKAQALRDSSMSSYMSSKKTFEISPRSPIIKELKKKVEADGENDRTVKSITQLLFETSLLVSGFTIEEPAGFAERIHKLVSLGLNVDESETEAMAIDEKTDSAEATTESAMEEVD</sequence>
<name>A0A420IW95_9PEZI</name>
<dbReference type="CDD" id="cd16927">
    <property type="entry name" value="HATPase_Hsp90-like"/>
    <property type="match status" value="1"/>
</dbReference>
<dbReference type="PROSITE" id="PS00298">
    <property type="entry name" value="HSP90"/>
    <property type="match status" value="1"/>
</dbReference>
<feature type="binding site" evidence="7">
    <location>
        <position position="92"/>
    </location>
    <ligand>
        <name>ATP</name>
        <dbReference type="ChEBI" id="CHEBI:30616"/>
    </ligand>
</feature>
<dbReference type="STRING" id="62708.A0A420IW95"/>
<feature type="binding site" evidence="7">
    <location>
        <position position="79"/>
    </location>
    <ligand>
        <name>ATP</name>
        <dbReference type="ChEBI" id="CHEBI:30616"/>
    </ligand>
</feature>
<dbReference type="InterPro" id="IPR020568">
    <property type="entry name" value="Ribosomal_Su5_D2-typ_SF"/>
</dbReference>
<dbReference type="Gene3D" id="3.40.50.11260">
    <property type="match status" value="1"/>
</dbReference>
<comment type="subcellular location">
    <subcellularLocation>
        <location evidence="1">Cytoplasm</location>
    </subcellularLocation>
</comment>
<dbReference type="FunFam" id="3.40.50.11260:FF:000001">
    <property type="entry name" value="Heat shock protein 90 alpha"/>
    <property type="match status" value="1"/>
</dbReference>
<comment type="caution">
    <text evidence="12">The sequence shown here is derived from an EMBL/GenBank/DDBJ whole genome shotgun (WGS) entry which is preliminary data.</text>
</comment>
<keyword evidence="6" id="KW-0143">Chaperone</keyword>
<keyword evidence="12" id="KW-0346">Stress response</keyword>
<dbReference type="Gene3D" id="3.30.565.10">
    <property type="entry name" value="Histidine kinase-like ATPase, C-terminal domain"/>
    <property type="match status" value="1"/>
</dbReference>
<evidence type="ECO:0000256" key="7">
    <source>
        <dbReference type="PIRSR" id="PIRSR002583-1"/>
    </source>
</evidence>
<dbReference type="PRINTS" id="PR00775">
    <property type="entry name" value="HEATSHOCK90"/>
</dbReference>
<dbReference type="EMBL" id="MCBR01005234">
    <property type="protein sequence ID" value="RKF78814.1"/>
    <property type="molecule type" value="Genomic_DNA"/>
</dbReference>
<dbReference type="SUPFAM" id="SSF54211">
    <property type="entry name" value="Ribosomal protein S5 domain 2-like"/>
    <property type="match status" value="1"/>
</dbReference>
<dbReference type="PANTHER" id="PTHR11528">
    <property type="entry name" value="HEAT SHOCK PROTEIN 90 FAMILY MEMBER"/>
    <property type="match status" value="1"/>
</dbReference>
<dbReference type="FunFam" id="1.20.120.790:FF:000001">
    <property type="entry name" value="Heat shock protein 90 alpha"/>
    <property type="match status" value="1"/>
</dbReference>
<evidence type="ECO:0000256" key="9">
    <source>
        <dbReference type="SAM" id="MobiDB-lite"/>
    </source>
</evidence>
<evidence type="ECO:0000256" key="6">
    <source>
        <dbReference type="ARBA" id="ARBA00023186"/>
    </source>
</evidence>
<organism evidence="12 14">
    <name type="scientific">Golovinomyces cichoracearum</name>
    <dbReference type="NCBI Taxonomy" id="62708"/>
    <lineage>
        <taxon>Eukaryota</taxon>
        <taxon>Fungi</taxon>
        <taxon>Dikarya</taxon>
        <taxon>Ascomycota</taxon>
        <taxon>Pezizomycotina</taxon>
        <taxon>Leotiomycetes</taxon>
        <taxon>Erysiphales</taxon>
        <taxon>Erysiphaceae</taxon>
        <taxon>Golovinomyces</taxon>
    </lineage>
</organism>
<dbReference type="EMBL" id="MCBQ01021769">
    <property type="protein sequence ID" value="RKF53553.1"/>
    <property type="molecule type" value="Genomic_DNA"/>
</dbReference>
<feature type="binding site" evidence="7">
    <location>
        <position position="37"/>
    </location>
    <ligand>
        <name>ATP</name>
        <dbReference type="ChEBI" id="CHEBI:30616"/>
    </ligand>
</feature>
<dbReference type="Proteomes" id="UP000285405">
    <property type="component" value="Unassembled WGS sequence"/>
</dbReference>
<dbReference type="GO" id="GO:0016887">
    <property type="term" value="F:ATP hydrolysis activity"/>
    <property type="evidence" value="ECO:0007669"/>
    <property type="project" value="InterPro"/>
</dbReference>
<dbReference type="HAMAP" id="MF_00505">
    <property type="entry name" value="HSP90"/>
    <property type="match status" value="1"/>
</dbReference>
<dbReference type="InterPro" id="IPR019805">
    <property type="entry name" value="Heat_shock_protein_90_CS"/>
</dbReference>
<dbReference type="GO" id="GO:0005524">
    <property type="term" value="F:ATP binding"/>
    <property type="evidence" value="ECO:0007669"/>
    <property type="project" value="UniProtKB-KW"/>
</dbReference>
<dbReference type="GO" id="GO:0140662">
    <property type="term" value="F:ATP-dependent protein folding chaperone"/>
    <property type="evidence" value="ECO:0007669"/>
    <property type="project" value="InterPro"/>
</dbReference>
<dbReference type="SMART" id="SM00387">
    <property type="entry name" value="HATPase_c"/>
    <property type="match status" value="1"/>
</dbReference>
<feature type="binding site" evidence="7">
    <location>
        <position position="84"/>
    </location>
    <ligand>
        <name>ATP</name>
        <dbReference type="ChEBI" id="CHEBI:30616"/>
    </ligand>
</feature>
<dbReference type="SUPFAM" id="SSF55874">
    <property type="entry name" value="ATPase domain of HSP90 chaperone/DNA topoisomerase II/histidine kinase"/>
    <property type="match status" value="1"/>
</dbReference>
<dbReference type="GO" id="GO:0051082">
    <property type="term" value="F:unfolded protein binding"/>
    <property type="evidence" value="ECO:0007669"/>
    <property type="project" value="InterPro"/>
</dbReference>
<feature type="binding site" evidence="7">
    <location>
        <begin position="99"/>
        <end position="100"/>
    </location>
    <ligand>
        <name>ATP</name>
        <dbReference type="ChEBI" id="CHEBI:30616"/>
    </ligand>
</feature>
<keyword evidence="8" id="KW-0175">Coiled coil</keyword>
<feature type="binding site" evidence="7">
    <location>
        <position position="375"/>
    </location>
    <ligand>
        <name>ATP</name>
        <dbReference type="ChEBI" id="CHEBI:30616"/>
    </ligand>
</feature>
<feature type="region of interest" description="Disordered" evidence="9">
    <location>
        <begin position="214"/>
        <end position="250"/>
    </location>
</feature>
<dbReference type="GO" id="GO:0005737">
    <property type="term" value="C:cytoplasm"/>
    <property type="evidence" value="ECO:0007669"/>
    <property type="project" value="UniProtKB-SubCell"/>
</dbReference>
<dbReference type="AlphaFoldDB" id="A0A420IW95"/>
<dbReference type="NCBIfam" id="NF003555">
    <property type="entry name" value="PRK05218.1"/>
    <property type="match status" value="1"/>
</dbReference>
<dbReference type="InterPro" id="IPR003594">
    <property type="entry name" value="HATPase_dom"/>
</dbReference>
<keyword evidence="5 7" id="KW-0067">ATP-binding</keyword>
<dbReference type="Gene3D" id="3.30.230.80">
    <property type="match status" value="1"/>
</dbReference>
<evidence type="ECO:0000313" key="13">
    <source>
        <dbReference type="Proteomes" id="UP000283383"/>
    </source>
</evidence>